<evidence type="ECO:0000313" key="13">
    <source>
        <dbReference type="EMBL" id="ANU58674.1"/>
    </source>
</evidence>
<evidence type="ECO:0000256" key="6">
    <source>
        <dbReference type="ARBA" id="ARBA00022764"/>
    </source>
</evidence>
<reference evidence="14" key="1">
    <citation type="submission" date="2016-04" db="EMBL/GenBank/DDBJ databases">
        <title>Complete Genome Sequences of Twelve Strains of a Stable Defined Moderately Diverse Mouse Microbiota 2 (sDMDMm2).</title>
        <authorList>
            <person name="Uchimura Y."/>
            <person name="Wyss M."/>
            <person name="Brugiroux S."/>
            <person name="Limenitakis J.P."/>
            <person name="Stecher B."/>
            <person name="McCoy K.D."/>
            <person name="Macpherson A.J."/>
        </authorList>
    </citation>
    <scope>NUCLEOTIDE SEQUENCE [LARGE SCALE GENOMIC DNA]</scope>
    <source>
        <strain evidence="14">I48</strain>
    </source>
</reference>
<dbReference type="InterPro" id="IPR013783">
    <property type="entry name" value="Ig-like_fold"/>
</dbReference>
<evidence type="ECO:0000256" key="3">
    <source>
        <dbReference type="ARBA" id="ARBA00005336"/>
    </source>
</evidence>
<dbReference type="InterPro" id="IPR017853">
    <property type="entry name" value="GH"/>
</dbReference>
<dbReference type="Pfam" id="PF01915">
    <property type="entry name" value="Glyco_hydro_3_C"/>
    <property type="match status" value="1"/>
</dbReference>
<dbReference type="OrthoDB" id="9805821at2"/>
<dbReference type="GO" id="GO:0042597">
    <property type="term" value="C:periplasmic space"/>
    <property type="evidence" value="ECO:0007669"/>
    <property type="project" value="UniProtKB-SubCell"/>
</dbReference>
<evidence type="ECO:0000313" key="14">
    <source>
        <dbReference type="Proteomes" id="UP000092631"/>
    </source>
</evidence>
<dbReference type="Gene3D" id="3.40.50.1700">
    <property type="entry name" value="Glycoside hydrolase family 3 C-terminal domain"/>
    <property type="match status" value="1"/>
</dbReference>
<dbReference type="FunFam" id="2.60.40.10:FF:000495">
    <property type="entry name" value="Periplasmic beta-glucosidase"/>
    <property type="match status" value="1"/>
</dbReference>
<dbReference type="InterPro" id="IPR019800">
    <property type="entry name" value="Glyco_hydro_3_AS"/>
</dbReference>
<evidence type="ECO:0000256" key="5">
    <source>
        <dbReference type="ARBA" id="ARBA00022729"/>
    </source>
</evidence>
<dbReference type="PROSITE" id="PS00775">
    <property type="entry name" value="GLYCOSYL_HYDROL_F3"/>
    <property type="match status" value="1"/>
</dbReference>
<feature type="chain" id="PRO_5008886837" description="Periplasmic beta-glucosidase" evidence="11">
    <location>
        <begin position="25"/>
        <end position="747"/>
    </location>
</feature>
<keyword evidence="6" id="KW-0574">Periplasm</keyword>
<evidence type="ECO:0000256" key="9">
    <source>
        <dbReference type="ARBA" id="ARBA00067498"/>
    </source>
</evidence>
<dbReference type="EC" id="3.2.1.21" evidence="4"/>
<dbReference type="Pfam" id="PF00933">
    <property type="entry name" value="Glyco_hydro_3"/>
    <property type="match status" value="1"/>
</dbReference>
<dbReference type="NCBIfam" id="NF011678">
    <property type="entry name" value="PRK15098.1"/>
    <property type="match status" value="1"/>
</dbReference>
<dbReference type="FunFam" id="3.40.50.1700:FF:000004">
    <property type="entry name" value="Periplasmic beta-glucosidase"/>
    <property type="match status" value="1"/>
</dbReference>
<name>A0A1C7H286_9BACE</name>
<feature type="signal peptide" evidence="11">
    <location>
        <begin position="1"/>
        <end position="24"/>
    </location>
</feature>
<dbReference type="InterPro" id="IPR036881">
    <property type="entry name" value="Glyco_hydro_3_C_sf"/>
</dbReference>
<comment type="catalytic activity">
    <reaction evidence="1">
        <text>Hydrolysis of terminal, non-reducing beta-D-glucosyl residues with release of beta-D-glucose.</text>
        <dbReference type="EC" id="3.2.1.21"/>
    </reaction>
</comment>
<keyword evidence="8 10" id="KW-0326">Glycosidase</keyword>
<evidence type="ECO:0000256" key="4">
    <source>
        <dbReference type="ARBA" id="ARBA00012744"/>
    </source>
</evidence>
<dbReference type="GeneID" id="82188409"/>
<dbReference type="GO" id="GO:0009251">
    <property type="term" value="P:glucan catabolic process"/>
    <property type="evidence" value="ECO:0007669"/>
    <property type="project" value="TreeGrafter"/>
</dbReference>
<evidence type="ECO:0000259" key="12">
    <source>
        <dbReference type="SMART" id="SM01217"/>
    </source>
</evidence>
<dbReference type="Gene3D" id="3.20.20.300">
    <property type="entry name" value="Glycoside hydrolase, family 3, N-terminal domain"/>
    <property type="match status" value="1"/>
</dbReference>
<protein>
    <recommendedName>
        <fullName evidence="9">Periplasmic beta-glucosidase</fullName>
        <ecNumber evidence="4">3.2.1.21</ecNumber>
    </recommendedName>
</protein>
<dbReference type="InterPro" id="IPR002772">
    <property type="entry name" value="Glyco_hydro_3_C"/>
</dbReference>
<dbReference type="InterPro" id="IPR026891">
    <property type="entry name" value="Fn3-like"/>
</dbReference>
<dbReference type="InterPro" id="IPR036962">
    <property type="entry name" value="Glyco_hydro_3_N_sf"/>
</dbReference>
<dbReference type="InterPro" id="IPR001764">
    <property type="entry name" value="Glyco_hydro_3_N"/>
</dbReference>
<dbReference type="Proteomes" id="UP000092631">
    <property type="component" value="Chromosome"/>
</dbReference>
<keyword evidence="5 11" id="KW-0732">Signal</keyword>
<gene>
    <name evidence="13" type="ORF">A4V03_14795</name>
</gene>
<dbReference type="EMBL" id="CP015401">
    <property type="protein sequence ID" value="ANU58674.1"/>
    <property type="molecule type" value="Genomic_DNA"/>
</dbReference>
<dbReference type="FunFam" id="3.20.20.300:FF:000005">
    <property type="entry name" value="Periplasmic beta-glucosidase"/>
    <property type="match status" value="1"/>
</dbReference>
<dbReference type="PRINTS" id="PR00133">
    <property type="entry name" value="GLHYDRLASE3"/>
</dbReference>
<dbReference type="Pfam" id="PF14310">
    <property type="entry name" value="Fn3-like"/>
    <property type="match status" value="1"/>
</dbReference>
<dbReference type="AlphaFoldDB" id="A0A1C7H286"/>
<comment type="subcellular location">
    <subcellularLocation>
        <location evidence="2">Periplasm</location>
    </subcellularLocation>
</comment>
<keyword evidence="7 10" id="KW-0378">Hydrolase</keyword>
<dbReference type="SUPFAM" id="SSF52279">
    <property type="entry name" value="Beta-D-glucan exohydrolase, C-terminal domain"/>
    <property type="match status" value="1"/>
</dbReference>
<dbReference type="SUPFAM" id="SSF51445">
    <property type="entry name" value="(Trans)glycosidases"/>
    <property type="match status" value="1"/>
</dbReference>
<dbReference type="GO" id="GO:0008422">
    <property type="term" value="F:beta-glucosidase activity"/>
    <property type="evidence" value="ECO:0007669"/>
    <property type="project" value="UniProtKB-EC"/>
</dbReference>
<organism evidence="13 14">
    <name type="scientific">Bacteroides caecimuris</name>
    <dbReference type="NCBI Taxonomy" id="1796613"/>
    <lineage>
        <taxon>Bacteria</taxon>
        <taxon>Pseudomonadati</taxon>
        <taxon>Bacteroidota</taxon>
        <taxon>Bacteroidia</taxon>
        <taxon>Bacteroidales</taxon>
        <taxon>Bacteroidaceae</taxon>
        <taxon>Bacteroides</taxon>
    </lineage>
</organism>
<dbReference type="RefSeq" id="WP_065539505.1">
    <property type="nucleotide sequence ID" value="NZ_CAPDLJ010000038.1"/>
</dbReference>
<evidence type="ECO:0000256" key="8">
    <source>
        <dbReference type="ARBA" id="ARBA00023295"/>
    </source>
</evidence>
<dbReference type="PROSITE" id="PS51257">
    <property type="entry name" value="PROKAR_LIPOPROTEIN"/>
    <property type="match status" value="1"/>
</dbReference>
<dbReference type="KEGG" id="bcae:A4V03_14795"/>
<evidence type="ECO:0000256" key="1">
    <source>
        <dbReference type="ARBA" id="ARBA00000448"/>
    </source>
</evidence>
<accession>A0A1C7H286</accession>
<keyword evidence="14" id="KW-1185">Reference proteome</keyword>
<sequence>MKRLTIITLFSASLALVSCSQKTADERFIDNLMSQMTLNEKLGQLNLPVGGDIVSGTVKGTELDSLILSGKIGGFFNIKGVEEISRLQHLAVEQGPHGIPLLVGADVVHGYETIFPIPLALSCSWDSTAVEQMARISAIEATADGVNWNYSPMVDICRDPRWGRIAEGSGEDPYLGSVMARAYIRGYQGDDMTNDSTLMACVKHFALYGAAEGGRDYNAVDMSRENMFNYYLPPFHAAIKQGVGSLMTSFNLINGQHATSSGWLVNDVLRSDWAFNGLVVTDYGSVPEVATMGCASENDAAVVTIKAGTDMDMVSGLFVNTLEDALHRGAITEKMIDDACRRVLRAKQQLGLFDNPYKYCNRERVKNDIFNTAHREVAQQIATETFVLLKNQDELLPLKQKGKIALIGPLADAGNNMCGCWSMLCNDQLHKSLLQAMQETVDGSAEILYAQGCNIYYDETVQQNAMGLRPIGRGDDSRLHREALEVAAKADVIVAAMGECADMSGESASRADITIPDTQRDLLRKLVATGKSVVLLLFTGRPLVLDWESDHIPAILNVWFGGSEAGEAIADVIFGKKNPSGKLTVTFPRAVGQIPVYYNHLMSSHPDPQDGVFNRYCSNYIDISNEPLYPFGYGLSYTTFKYGAVEMEGNEVCVNITNTGTVEGTEIAQLYIRDKVAQIARPVKELKAYQRITLKPGETQQITFSITPDILGYYNANSDYVCDSGIFEIMVGPDSRMLQTLEYVFNQ</sequence>
<proteinExistence type="inferred from homology"/>
<dbReference type="PANTHER" id="PTHR30620">
    <property type="entry name" value="PERIPLASMIC BETA-GLUCOSIDASE-RELATED"/>
    <property type="match status" value="1"/>
</dbReference>
<comment type="similarity">
    <text evidence="3 10">Belongs to the glycosyl hydrolase 3 family.</text>
</comment>
<evidence type="ECO:0000256" key="10">
    <source>
        <dbReference type="RuleBase" id="RU361161"/>
    </source>
</evidence>
<evidence type="ECO:0000256" key="2">
    <source>
        <dbReference type="ARBA" id="ARBA00004418"/>
    </source>
</evidence>
<evidence type="ECO:0000256" key="11">
    <source>
        <dbReference type="SAM" id="SignalP"/>
    </source>
</evidence>
<feature type="domain" description="Fibronectin type III-like" evidence="12">
    <location>
        <begin position="666"/>
        <end position="735"/>
    </location>
</feature>
<evidence type="ECO:0000256" key="7">
    <source>
        <dbReference type="ARBA" id="ARBA00022801"/>
    </source>
</evidence>
<dbReference type="SMART" id="SM01217">
    <property type="entry name" value="Fn3_like"/>
    <property type="match status" value="1"/>
</dbReference>
<dbReference type="PANTHER" id="PTHR30620:SF16">
    <property type="entry name" value="LYSOSOMAL BETA GLUCOSIDASE"/>
    <property type="match status" value="1"/>
</dbReference>
<dbReference type="InterPro" id="IPR051915">
    <property type="entry name" value="Cellulose_Degrad_GH3"/>
</dbReference>
<dbReference type="Gene3D" id="2.60.40.10">
    <property type="entry name" value="Immunoglobulins"/>
    <property type="match status" value="1"/>
</dbReference>